<dbReference type="AlphaFoldDB" id="N9EV91"/>
<organism evidence="2 3">
    <name type="scientific">Acinetobacter bereziniae LMG 1003 = CIP 70.12</name>
    <dbReference type="NCBI Taxonomy" id="981324"/>
    <lineage>
        <taxon>Bacteria</taxon>
        <taxon>Pseudomonadati</taxon>
        <taxon>Pseudomonadota</taxon>
        <taxon>Gammaproteobacteria</taxon>
        <taxon>Moraxellales</taxon>
        <taxon>Moraxellaceae</taxon>
        <taxon>Acinetobacter</taxon>
    </lineage>
</organism>
<keyword evidence="3" id="KW-1185">Reference proteome</keyword>
<gene>
    <name evidence="2" type="ORF">F938_02054</name>
</gene>
<dbReference type="EMBL" id="APQG01000024">
    <property type="protein sequence ID" value="ENV96650.1"/>
    <property type="molecule type" value="Genomic_DNA"/>
</dbReference>
<feature type="transmembrane region" description="Helical" evidence="1">
    <location>
        <begin position="67"/>
        <end position="86"/>
    </location>
</feature>
<proteinExistence type="predicted"/>
<evidence type="ECO:0000256" key="1">
    <source>
        <dbReference type="SAM" id="Phobius"/>
    </source>
</evidence>
<dbReference type="Proteomes" id="UP000013251">
    <property type="component" value="Unassembled WGS sequence"/>
</dbReference>
<dbReference type="PATRIC" id="fig|1217650.3.peg.2007"/>
<dbReference type="HOGENOM" id="CLU_188855_0_0_6"/>
<dbReference type="RefSeq" id="WP_005031509.1">
    <property type="nucleotide sequence ID" value="NZ_KB849756.1"/>
</dbReference>
<name>N9EV91_ACIBZ</name>
<keyword evidence="1" id="KW-0812">Transmembrane</keyword>
<evidence type="ECO:0000313" key="2">
    <source>
        <dbReference type="EMBL" id="ENV96650.1"/>
    </source>
</evidence>
<accession>N9EV91</accession>
<reference evidence="2 3" key="1">
    <citation type="submission" date="2013-02" db="EMBL/GenBank/DDBJ databases">
        <title>The Genome Sequence of Acinetobacter bereziniae CIP 70.12.</title>
        <authorList>
            <consortium name="The Broad Institute Genome Sequencing Platform"/>
            <consortium name="The Broad Institute Genome Sequencing Center for Infectious Disease"/>
            <person name="Cerqueira G."/>
            <person name="Feldgarden M."/>
            <person name="Courvalin P."/>
            <person name="Perichon B."/>
            <person name="Grillot-Courvalin C."/>
            <person name="Clermont D."/>
            <person name="Rocha E."/>
            <person name="Yoon E.-J."/>
            <person name="Nemec A."/>
            <person name="Walker B."/>
            <person name="Young S.K."/>
            <person name="Zeng Q."/>
            <person name="Gargeya S."/>
            <person name="Fitzgerald M."/>
            <person name="Haas B."/>
            <person name="Abouelleil A."/>
            <person name="Alvarado L."/>
            <person name="Arachchi H.M."/>
            <person name="Berlin A.M."/>
            <person name="Chapman S.B."/>
            <person name="Dewar J."/>
            <person name="Goldberg J."/>
            <person name="Griggs A."/>
            <person name="Gujja S."/>
            <person name="Hansen M."/>
            <person name="Howarth C."/>
            <person name="Imamovic A."/>
            <person name="Larimer J."/>
            <person name="McCowan C."/>
            <person name="Murphy C."/>
            <person name="Neiman D."/>
            <person name="Pearson M."/>
            <person name="Priest M."/>
            <person name="Roberts A."/>
            <person name="Saif S."/>
            <person name="Shea T."/>
            <person name="Sisk P."/>
            <person name="Sykes S."/>
            <person name="Wortman J."/>
            <person name="Nusbaum C."/>
            <person name="Birren B."/>
        </authorList>
    </citation>
    <scope>NUCLEOTIDE SEQUENCE [LARGE SCALE GENOMIC DNA]</scope>
    <source>
        <strain evidence="2 3">CIP 70.12</strain>
    </source>
</reference>
<sequence length="89" mass="9480">MTLKNVEKIEQENHKKSWFQRFRNKIGIAASAVTSLAVSSAHALKTTDVQAAYTASGATETIDGTGIIIIGLVISLAVIGIIISLVKKK</sequence>
<comment type="caution">
    <text evidence="2">The sequence shown here is derived from an EMBL/GenBank/DDBJ whole genome shotgun (WGS) entry which is preliminary data.</text>
</comment>
<keyword evidence="1" id="KW-1133">Transmembrane helix</keyword>
<protein>
    <submittedName>
        <fullName evidence="2">Uncharacterized protein</fullName>
    </submittedName>
</protein>
<keyword evidence="1" id="KW-0472">Membrane</keyword>
<evidence type="ECO:0000313" key="3">
    <source>
        <dbReference type="Proteomes" id="UP000013251"/>
    </source>
</evidence>